<sequence length="358" mass="40714">MNDIAPIISQRVGEICFQVDDVKPCQDLVAEKSALLQFEKCYGSPVLAFSHHPEFPLVEDSSDNALVSAVHIAFSQHRPLLLTPDTIWMTIAQGFAHHINNNAEALRSRFVRHQGKIVLKSETDELTQPHHWEKVIEQWVRGIRAEVGADLCDLMECNFSTTTPRIRTASHMVMMDAFQQYFDYLRMCICGIPFVTLQGTVDDWRSIQHRVEKIAEYELEWWTQRLLPICRGFVETAEGKPSLSFWREIYKPESVYGEEVITGWLADLFPYLKDYANDFKIRNPILDVARTDITVSDGISPQYIPIGLSCAPFKLKTALGEKSLELVGGFIGIKQDPDDGTLQPEIGWAVREIILLSC</sequence>
<evidence type="ECO:0000313" key="1">
    <source>
        <dbReference type="EMBL" id="MBD2182751.1"/>
    </source>
</evidence>
<dbReference type="RefSeq" id="WP_190465770.1">
    <property type="nucleotide sequence ID" value="NZ_JACJPW010000041.1"/>
</dbReference>
<reference evidence="1" key="1">
    <citation type="journal article" date="2015" name="ISME J.">
        <title>Draft Genome Sequence of Streptomyces incarnatus NRRL8089, which Produces the Nucleoside Antibiotic Sinefungin.</title>
        <authorList>
            <person name="Oshima K."/>
            <person name="Hattori M."/>
            <person name="Shimizu H."/>
            <person name="Fukuda K."/>
            <person name="Nemoto M."/>
            <person name="Inagaki K."/>
            <person name="Tamura T."/>
        </authorList>
    </citation>
    <scope>NUCLEOTIDE SEQUENCE</scope>
    <source>
        <strain evidence="1">FACHB-1375</strain>
    </source>
</reference>
<accession>A0A926ZJC0</accession>
<name>A0A926ZJC0_9CYAN</name>
<dbReference type="Proteomes" id="UP000641646">
    <property type="component" value="Unassembled WGS sequence"/>
</dbReference>
<dbReference type="Pfam" id="PF14388">
    <property type="entry name" value="DUF4419"/>
    <property type="match status" value="1"/>
</dbReference>
<comment type="caution">
    <text evidence="1">The sequence shown here is derived from an EMBL/GenBank/DDBJ whole genome shotgun (WGS) entry which is preliminary data.</text>
</comment>
<keyword evidence="2" id="KW-1185">Reference proteome</keyword>
<reference evidence="1" key="2">
    <citation type="submission" date="2020-08" db="EMBL/GenBank/DDBJ databases">
        <authorList>
            <person name="Chen M."/>
            <person name="Teng W."/>
            <person name="Zhao L."/>
            <person name="Hu C."/>
            <person name="Zhou Y."/>
            <person name="Han B."/>
            <person name="Song L."/>
            <person name="Shu W."/>
        </authorList>
    </citation>
    <scope>NUCLEOTIDE SEQUENCE</scope>
    <source>
        <strain evidence="1">FACHB-1375</strain>
    </source>
</reference>
<dbReference type="PANTHER" id="PTHR31252">
    <property type="entry name" value="DUF4419 DOMAIN-CONTAINING PROTEIN"/>
    <property type="match status" value="1"/>
</dbReference>
<gene>
    <name evidence="1" type="ORF">H6G03_17060</name>
</gene>
<dbReference type="PANTHER" id="PTHR31252:SF11">
    <property type="entry name" value="DUF4419 DOMAIN-CONTAINING PROTEIN"/>
    <property type="match status" value="1"/>
</dbReference>
<protein>
    <submittedName>
        <fullName evidence="1">DUF4419 domain-containing protein</fullName>
    </submittedName>
</protein>
<dbReference type="EMBL" id="JACJPW010000041">
    <property type="protein sequence ID" value="MBD2182751.1"/>
    <property type="molecule type" value="Genomic_DNA"/>
</dbReference>
<proteinExistence type="predicted"/>
<dbReference type="InterPro" id="IPR025533">
    <property type="entry name" value="DUF4419"/>
</dbReference>
<organism evidence="1 2">
    <name type="scientific">Aerosakkonema funiforme FACHB-1375</name>
    <dbReference type="NCBI Taxonomy" id="2949571"/>
    <lineage>
        <taxon>Bacteria</taxon>
        <taxon>Bacillati</taxon>
        <taxon>Cyanobacteriota</taxon>
        <taxon>Cyanophyceae</taxon>
        <taxon>Oscillatoriophycideae</taxon>
        <taxon>Aerosakkonematales</taxon>
        <taxon>Aerosakkonemataceae</taxon>
        <taxon>Aerosakkonema</taxon>
    </lineage>
</organism>
<evidence type="ECO:0000313" key="2">
    <source>
        <dbReference type="Proteomes" id="UP000641646"/>
    </source>
</evidence>
<dbReference type="AlphaFoldDB" id="A0A926ZJC0"/>